<dbReference type="InterPro" id="IPR010376">
    <property type="entry name" value="GBBH-like_N"/>
</dbReference>
<dbReference type="PANTHER" id="PTHR35303">
    <property type="entry name" value="OS02G0197800 PROTEIN"/>
    <property type="match status" value="1"/>
</dbReference>
<dbReference type="InterPro" id="IPR038492">
    <property type="entry name" value="GBBH-like_N_sf"/>
</dbReference>
<protein>
    <recommendedName>
        <fullName evidence="3">Gamma-butyrobetaine hydroxylase-like N-terminal domain-containing protein</fullName>
    </recommendedName>
</protein>
<sequence>MTQAWPSDIRLSQDKKTLAVSFDTGEKYEFSAEFLRVTSPSAEVQGHNADEKKTIGGKRNVEIMNIEPVGNYAVRLSFTDLHDTGYYTWDYFLQSGKAKDEIWQTYLSELSAKGLNRG</sequence>
<comment type="caution">
    <text evidence="4">The sequence shown here is derived from an EMBL/GenBank/DDBJ whole genome shotgun (WGS) entry which is preliminary data.</text>
</comment>
<reference evidence="4 5" key="1">
    <citation type="submission" date="2018-01" db="EMBL/GenBank/DDBJ databases">
        <title>The draft genome sequence of Cohaesibacter sp. H1304.</title>
        <authorList>
            <person name="Wang N.-N."/>
            <person name="Du Z.-J."/>
        </authorList>
    </citation>
    <scope>NUCLEOTIDE SEQUENCE [LARGE SCALE GENOMIC DNA]</scope>
    <source>
        <strain evidence="4 5">H1304</strain>
    </source>
</reference>
<gene>
    <name evidence="4" type="ORF">C0081_11930</name>
</gene>
<evidence type="ECO:0000259" key="3">
    <source>
        <dbReference type="Pfam" id="PF06155"/>
    </source>
</evidence>
<keyword evidence="2" id="KW-0408">Iron</keyword>
<keyword evidence="1" id="KW-0479">Metal-binding</keyword>
<dbReference type="Gene3D" id="3.30.2020.30">
    <property type="match status" value="1"/>
</dbReference>
<evidence type="ECO:0000256" key="2">
    <source>
        <dbReference type="ARBA" id="ARBA00023004"/>
    </source>
</evidence>
<dbReference type="EMBL" id="PKUQ01000022">
    <property type="protein sequence ID" value="PLW76769.1"/>
    <property type="molecule type" value="Genomic_DNA"/>
</dbReference>
<accession>A0A2N5XQH1</accession>
<dbReference type="PANTHER" id="PTHR35303:SF5">
    <property type="entry name" value="OS02G0197800 PROTEIN"/>
    <property type="match status" value="1"/>
</dbReference>
<organism evidence="4 5">
    <name type="scientific">Cohaesibacter celericrescens</name>
    <dbReference type="NCBI Taxonomy" id="2067669"/>
    <lineage>
        <taxon>Bacteria</taxon>
        <taxon>Pseudomonadati</taxon>
        <taxon>Pseudomonadota</taxon>
        <taxon>Alphaproteobacteria</taxon>
        <taxon>Hyphomicrobiales</taxon>
        <taxon>Cohaesibacteraceae</taxon>
    </lineage>
</organism>
<dbReference type="Pfam" id="PF06155">
    <property type="entry name" value="GBBH-like_N"/>
    <property type="match status" value="1"/>
</dbReference>
<dbReference type="OrthoDB" id="9794178at2"/>
<dbReference type="Proteomes" id="UP000234881">
    <property type="component" value="Unassembled WGS sequence"/>
</dbReference>
<name>A0A2N5XQH1_9HYPH</name>
<feature type="domain" description="Gamma-butyrobetaine hydroxylase-like N-terminal" evidence="3">
    <location>
        <begin position="9"/>
        <end position="92"/>
    </location>
</feature>
<proteinExistence type="predicted"/>
<evidence type="ECO:0000313" key="5">
    <source>
        <dbReference type="Proteomes" id="UP000234881"/>
    </source>
</evidence>
<dbReference type="AlphaFoldDB" id="A0A2N5XQH1"/>
<dbReference type="RefSeq" id="WP_101534057.1">
    <property type="nucleotide sequence ID" value="NZ_JBFHIU010000014.1"/>
</dbReference>
<keyword evidence="5" id="KW-1185">Reference proteome</keyword>
<dbReference type="GO" id="GO:0046872">
    <property type="term" value="F:metal ion binding"/>
    <property type="evidence" value="ECO:0007669"/>
    <property type="project" value="UniProtKB-KW"/>
</dbReference>
<evidence type="ECO:0000313" key="4">
    <source>
        <dbReference type="EMBL" id="PLW76769.1"/>
    </source>
</evidence>
<evidence type="ECO:0000256" key="1">
    <source>
        <dbReference type="ARBA" id="ARBA00022723"/>
    </source>
</evidence>